<sequence>MICWFIKLRKSPLKLLSFFILTALIIFIIGRYASFGRFSIVPRFVIDSSAFIFGRFEYLNRFAGELKRFRSLADENNNLKKNNFNLLSRLAMLDILEQENDFLKNVLKIKKEISPDIIYANIFNVNLGHDGYNVLLNKGSKEGVKKGDIVITEQKALLGIVEDVSDNFSRVLFVFDPKFKTTAKVLGSDVVGIAKGAYQDKMRLELISKEDKIKEGDILITTGDDMFPPALLVGFISYVDSNESGIFKNIRINPAIEEQFLGRVIVLSL</sequence>
<comment type="function">
    <text evidence="5">Involved in formation and maintenance of cell shape.</text>
</comment>
<dbReference type="Gene3D" id="2.40.10.350">
    <property type="entry name" value="Rod shape-determining protein MreC, domain 2"/>
    <property type="match status" value="1"/>
</dbReference>
<proteinExistence type="inferred from homology"/>
<evidence type="ECO:0000256" key="4">
    <source>
        <dbReference type="ARBA" id="ARBA00032089"/>
    </source>
</evidence>
<keyword evidence="6" id="KW-0472">Membrane</keyword>
<evidence type="ECO:0000313" key="8">
    <source>
        <dbReference type="EMBL" id="PIR41893.1"/>
    </source>
</evidence>
<feature type="transmembrane region" description="Helical" evidence="6">
    <location>
        <begin position="12"/>
        <end position="33"/>
    </location>
</feature>
<dbReference type="PIRSF" id="PIRSF038471">
    <property type="entry name" value="MreC"/>
    <property type="match status" value="1"/>
</dbReference>
<dbReference type="AlphaFoldDB" id="A0A2H0R5W6"/>
<dbReference type="InterPro" id="IPR007221">
    <property type="entry name" value="MreC"/>
</dbReference>
<dbReference type="InterPro" id="IPR055342">
    <property type="entry name" value="MreC_beta-barrel_core"/>
</dbReference>
<name>A0A2H0R5W6_9BACT</name>
<comment type="caution">
    <text evidence="8">The sequence shown here is derived from an EMBL/GenBank/DDBJ whole genome shotgun (WGS) entry which is preliminary data.</text>
</comment>
<dbReference type="GO" id="GO:0005886">
    <property type="term" value="C:plasma membrane"/>
    <property type="evidence" value="ECO:0007669"/>
    <property type="project" value="TreeGrafter"/>
</dbReference>
<dbReference type="EMBL" id="PCXP01000019">
    <property type="protein sequence ID" value="PIR41893.1"/>
    <property type="molecule type" value="Genomic_DNA"/>
</dbReference>
<dbReference type="InterPro" id="IPR042175">
    <property type="entry name" value="Cell/Rod_MreC_2"/>
</dbReference>
<reference evidence="8 9" key="1">
    <citation type="submission" date="2017-09" db="EMBL/GenBank/DDBJ databases">
        <title>Depth-based differentiation of microbial function through sediment-hosted aquifers and enrichment of novel symbionts in the deep terrestrial subsurface.</title>
        <authorList>
            <person name="Probst A.J."/>
            <person name="Ladd B."/>
            <person name="Jarett J.K."/>
            <person name="Geller-Mcgrath D.E."/>
            <person name="Sieber C.M."/>
            <person name="Emerson J.B."/>
            <person name="Anantharaman K."/>
            <person name="Thomas B.C."/>
            <person name="Malmstrom R."/>
            <person name="Stieglmeier M."/>
            <person name="Klingl A."/>
            <person name="Woyke T."/>
            <person name="Ryan C.M."/>
            <person name="Banfield J.F."/>
        </authorList>
    </citation>
    <scope>NUCLEOTIDE SEQUENCE [LARGE SCALE GENOMIC DNA]</scope>
    <source>
        <strain evidence="8">CG10_big_fil_rev_8_21_14_0_10_37_15</strain>
    </source>
</reference>
<organism evidence="8 9">
    <name type="scientific">Candidatus Yanofskybacteria bacterium CG10_big_fil_rev_8_21_14_0_10_37_15</name>
    <dbReference type="NCBI Taxonomy" id="1975097"/>
    <lineage>
        <taxon>Bacteria</taxon>
        <taxon>Candidatus Yanofskyibacteriota</taxon>
    </lineage>
</organism>
<accession>A0A2H0R5W6</accession>
<dbReference type="GO" id="GO:0008360">
    <property type="term" value="P:regulation of cell shape"/>
    <property type="evidence" value="ECO:0007669"/>
    <property type="project" value="UniProtKB-KW"/>
</dbReference>
<dbReference type="Gene3D" id="2.40.10.340">
    <property type="entry name" value="Rod shape-determining protein MreC, domain 1"/>
    <property type="match status" value="1"/>
</dbReference>
<dbReference type="Proteomes" id="UP000230208">
    <property type="component" value="Unassembled WGS sequence"/>
</dbReference>
<evidence type="ECO:0000256" key="1">
    <source>
        <dbReference type="ARBA" id="ARBA00009369"/>
    </source>
</evidence>
<keyword evidence="3 5" id="KW-0133">Cell shape</keyword>
<keyword evidence="6" id="KW-1133">Transmembrane helix</keyword>
<dbReference type="PANTHER" id="PTHR34138:SF1">
    <property type="entry name" value="CELL SHAPE-DETERMINING PROTEIN MREC"/>
    <property type="match status" value="1"/>
</dbReference>
<evidence type="ECO:0000256" key="3">
    <source>
        <dbReference type="ARBA" id="ARBA00022960"/>
    </source>
</evidence>
<protein>
    <recommendedName>
        <fullName evidence="2 5">Cell shape-determining protein MreC</fullName>
    </recommendedName>
    <alternativeName>
        <fullName evidence="4 5">Cell shape protein MreC</fullName>
    </alternativeName>
</protein>
<evidence type="ECO:0000259" key="7">
    <source>
        <dbReference type="Pfam" id="PF04085"/>
    </source>
</evidence>
<dbReference type="NCBIfam" id="TIGR00219">
    <property type="entry name" value="mreC"/>
    <property type="match status" value="1"/>
</dbReference>
<evidence type="ECO:0000256" key="6">
    <source>
        <dbReference type="SAM" id="Phobius"/>
    </source>
</evidence>
<dbReference type="InterPro" id="IPR042177">
    <property type="entry name" value="Cell/Rod_1"/>
</dbReference>
<evidence type="ECO:0000256" key="2">
    <source>
        <dbReference type="ARBA" id="ARBA00013855"/>
    </source>
</evidence>
<evidence type="ECO:0000256" key="5">
    <source>
        <dbReference type="PIRNR" id="PIRNR038471"/>
    </source>
</evidence>
<feature type="domain" description="Rod shape-determining protein MreC beta-barrel core" evidence="7">
    <location>
        <begin position="133"/>
        <end position="267"/>
    </location>
</feature>
<dbReference type="PANTHER" id="PTHR34138">
    <property type="entry name" value="CELL SHAPE-DETERMINING PROTEIN MREC"/>
    <property type="match status" value="1"/>
</dbReference>
<keyword evidence="6" id="KW-0812">Transmembrane</keyword>
<gene>
    <name evidence="8" type="primary">mreC</name>
    <name evidence="8" type="ORF">COV30_01735</name>
</gene>
<dbReference type="Pfam" id="PF04085">
    <property type="entry name" value="MreC"/>
    <property type="match status" value="1"/>
</dbReference>
<comment type="similarity">
    <text evidence="1 5">Belongs to the MreC family.</text>
</comment>
<evidence type="ECO:0000313" key="9">
    <source>
        <dbReference type="Proteomes" id="UP000230208"/>
    </source>
</evidence>